<proteinExistence type="predicted"/>
<evidence type="ECO:0000313" key="2">
    <source>
        <dbReference type="EMBL" id="CAE7524081.1"/>
    </source>
</evidence>
<sequence>MPLYEEKFICPFSIRFSQARIRPTFQDGREVEASMEQITAVSCPEGSLQQRYDVLLRAPFPPIEIIRWWPKLREEDGETLLDENGKTILGEPCWFTFDNRRLYCLQAAAIKNWPCRTAAVVHVMHDLPVSKCAPKKFRTTDLGCSVRISRRDDVVPRATWTWMEAAGKIDRESEDYRKAMEAIFADGNKEHWSELLDVPANFTREDGAEDQEYQLYRPKLDEDAESTVNTRTARRILKAGGCRVSRGGTEAQAAAATVAAAAAAAAKASSLAVSKRSLPSKESGKPDDAAAQEAEAVDPQAWDSTAPGSKALASSFGQGYGLEGSSYFEEGSAEYGDFASMYQLAAAAAAYNGAQASLAWQFQQQMMQNMHIQQLQQQRLQQIKAERLQKEKAKKALLAMAKSPTAKAVAKASAKVPAKREGISEIGSTLLKTVNGGAVGAVGASALATSSEVGALLKAAASTQATSSSTTPASPLSSSSTAPLQPGLTDAKAAPCEDEDVDCNQQ</sequence>
<evidence type="ECO:0000256" key="1">
    <source>
        <dbReference type="SAM" id="MobiDB-lite"/>
    </source>
</evidence>
<dbReference type="OrthoDB" id="448562at2759"/>
<reference evidence="2" key="1">
    <citation type="submission" date="2021-02" db="EMBL/GenBank/DDBJ databases">
        <authorList>
            <person name="Dougan E. K."/>
            <person name="Rhodes N."/>
            <person name="Thang M."/>
            <person name="Chan C."/>
        </authorList>
    </citation>
    <scope>NUCLEOTIDE SEQUENCE</scope>
</reference>
<comment type="caution">
    <text evidence="2">The sequence shown here is derived from an EMBL/GenBank/DDBJ whole genome shotgun (WGS) entry which is preliminary data.</text>
</comment>
<feature type="region of interest" description="Disordered" evidence="1">
    <location>
        <begin position="274"/>
        <end position="308"/>
    </location>
</feature>
<organism evidence="2 3">
    <name type="scientific">Symbiodinium pilosum</name>
    <name type="common">Dinoflagellate</name>
    <dbReference type="NCBI Taxonomy" id="2952"/>
    <lineage>
        <taxon>Eukaryota</taxon>
        <taxon>Sar</taxon>
        <taxon>Alveolata</taxon>
        <taxon>Dinophyceae</taxon>
        <taxon>Suessiales</taxon>
        <taxon>Symbiodiniaceae</taxon>
        <taxon>Symbiodinium</taxon>
    </lineage>
</organism>
<feature type="compositionally biased region" description="Acidic residues" evidence="1">
    <location>
        <begin position="496"/>
        <end position="506"/>
    </location>
</feature>
<protein>
    <submittedName>
        <fullName evidence="2">Uncharacterized protein</fullName>
    </submittedName>
</protein>
<name>A0A812THR1_SYMPI</name>
<feature type="compositionally biased region" description="Low complexity" evidence="1">
    <location>
        <begin position="289"/>
        <end position="301"/>
    </location>
</feature>
<accession>A0A812THR1</accession>
<dbReference type="AlphaFoldDB" id="A0A812THR1"/>
<evidence type="ECO:0000313" key="3">
    <source>
        <dbReference type="Proteomes" id="UP000649617"/>
    </source>
</evidence>
<keyword evidence="3" id="KW-1185">Reference proteome</keyword>
<feature type="region of interest" description="Disordered" evidence="1">
    <location>
        <begin position="459"/>
        <end position="506"/>
    </location>
</feature>
<dbReference type="EMBL" id="CAJNIZ010030469">
    <property type="protein sequence ID" value="CAE7524081.1"/>
    <property type="molecule type" value="Genomic_DNA"/>
</dbReference>
<feature type="compositionally biased region" description="Low complexity" evidence="1">
    <location>
        <begin position="459"/>
        <end position="486"/>
    </location>
</feature>
<dbReference type="Proteomes" id="UP000649617">
    <property type="component" value="Unassembled WGS sequence"/>
</dbReference>
<gene>
    <name evidence="2" type="ORF">SPIL2461_LOCUS13753</name>
</gene>